<name>A0A974DAT3_XENLA</name>
<proteinExistence type="predicted"/>
<organism evidence="1 2">
    <name type="scientific">Xenopus laevis</name>
    <name type="common">African clawed frog</name>
    <dbReference type="NCBI Taxonomy" id="8355"/>
    <lineage>
        <taxon>Eukaryota</taxon>
        <taxon>Metazoa</taxon>
        <taxon>Chordata</taxon>
        <taxon>Craniata</taxon>
        <taxon>Vertebrata</taxon>
        <taxon>Euteleostomi</taxon>
        <taxon>Amphibia</taxon>
        <taxon>Batrachia</taxon>
        <taxon>Anura</taxon>
        <taxon>Pipoidea</taxon>
        <taxon>Pipidae</taxon>
        <taxon>Xenopodinae</taxon>
        <taxon>Xenopus</taxon>
        <taxon>Xenopus</taxon>
    </lineage>
</organism>
<accession>A0A974DAT3</accession>
<dbReference type="Proteomes" id="UP000694892">
    <property type="component" value="Chromosome 3S"/>
</dbReference>
<sequence>MNRRGFVTEIFIYNKKNTECSTYKPYVQGTHTEMRQSVTFPPSPLFIHISIELLYKLLYNKTPVSCTYRTY</sequence>
<gene>
    <name evidence="1" type="ORF">XELAEV_18021628mg</name>
</gene>
<evidence type="ECO:0000313" key="2">
    <source>
        <dbReference type="Proteomes" id="UP000694892"/>
    </source>
</evidence>
<protein>
    <submittedName>
        <fullName evidence="1">Uncharacterized protein</fullName>
    </submittedName>
</protein>
<evidence type="ECO:0000313" key="1">
    <source>
        <dbReference type="EMBL" id="OCT87925.1"/>
    </source>
</evidence>
<reference evidence="2" key="1">
    <citation type="journal article" date="2016" name="Nature">
        <title>Genome evolution in the allotetraploid frog Xenopus laevis.</title>
        <authorList>
            <person name="Session A.M."/>
            <person name="Uno Y."/>
            <person name="Kwon T."/>
            <person name="Chapman J.A."/>
            <person name="Toyoda A."/>
            <person name="Takahashi S."/>
            <person name="Fukui A."/>
            <person name="Hikosaka A."/>
            <person name="Suzuki A."/>
            <person name="Kondo M."/>
            <person name="van Heeringen S.J."/>
            <person name="Quigley I."/>
            <person name="Heinz S."/>
            <person name="Ogino H."/>
            <person name="Ochi H."/>
            <person name="Hellsten U."/>
            <person name="Lyons J.B."/>
            <person name="Simakov O."/>
            <person name="Putnam N."/>
            <person name="Stites J."/>
            <person name="Kuroki Y."/>
            <person name="Tanaka T."/>
            <person name="Michiue T."/>
            <person name="Watanabe M."/>
            <person name="Bogdanovic O."/>
            <person name="Lister R."/>
            <person name="Georgiou G."/>
            <person name="Paranjpe S.S."/>
            <person name="van Kruijsbergen I."/>
            <person name="Shu S."/>
            <person name="Carlson J."/>
            <person name="Kinoshita T."/>
            <person name="Ohta Y."/>
            <person name="Mawaribuchi S."/>
            <person name="Jenkins J."/>
            <person name="Grimwood J."/>
            <person name="Schmutz J."/>
            <person name="Mitros T."/>
            <person name="Mozaffari S.V."/>
            <person name="Suzuki Y."/>
            <person name="Haramoto Y."/>
            <person name="Yamamoto T.S."/>
            <person name="Takagi C."/>
            <person name="Heald R."/>
            <person name="Miller K."/>
            <person name="Haudenschild C."/>
            <person name="Kitzman J."/>
            <person name="Nakayama T."/>
            <person name="Izutsu Y."/>
            <person name="Robert J."/>
            <person name="Fortriede J."/>
            <person name="Burns K."/>
            <person name="Lotay V."/>
            <person name="Karimi K."/>
            <person name="Yasuoka Y."/>
            <person name="Dichmann D.S."/>
            <person name="Flajnik M.F."/>
            <person name="Houston D.W."/>
            <person name="Shendure J."/>
            <person name="DuPasquier L."/>
            <person name="Vize P.D."/>
            <person name="Zorn A.M."/>
            <person name="Ito M."/>
            <person name="Marcotte E.M."/>
            <person name="Wallingford J.B."/>
            <person name="Ito Y."/>
            <person name="Asashima M."/>
            <person name="Ueno N."/>
            <person name="Matsuda Y."/>
            <person name="Veenstra G.J."/>
            <person name="Fujiyama A."/>
            <person name="Harland R.M."/>
            <person name="Taira M."/>
            <person name="Rokhsar D.S."/>
        </authorList>
    </citation>
    <scope>NUCLEOTIDE SEQUENCE [LARGE SCALE GENOMIC DNA]</scope>
    <source>
        <strain evidence="2">J</strain>
    </source>
</reference>
<dbReference type="EMBL" id="CM004471">
    <property type="protein sequence ID" value="OCT87925.1"/>
    <property type="molecule type" value="Genomic_DNA"/>
</dbReference>
<dbReference type="AlphaFoldDB" id="A0A974DAT3"/>